<proteinExistence type="predicted"/>
<organism evidence="1 2">
    <name type="scientific">Hahella chejuensis (strain KCTC 2396)</name>
    <dbReference type="NCBI Taxonomy" id="349521"/>
    <lineage>
        <taxon>Bacteria</taxon>
        <taxon>Pseudomonadati</taxon>
        <taxon>Pseudomonadota</taxon>
        <taxon>Gammaproteobacteria</taxon>
        <taxon>Oceanospirillales</taxon>
        <taxon>Hahellaceae</taxon>
        <taxon>Hahella</taxon>
    </lineage>
</organism>
<sequence length="68" mass="7555">MIPSFQGRKISVRSYQRFANMTQPLDIAKTACASNLDVGFGVRDVFMFCFTPPPRRLQAGAPPPPAFH</sequence>
<dbReference type="HOGENOM" id="CLU_2788089_0_0_6"/>
<keyword evidence="2" id="KW-1185">Reference proteome</keyword>
<name>Q2SG09_HAHCH</name>
<reference evidence="1 2" key="1">
    <citation type="journal article" date="2005" name="Nucleic Acids Res.">
        <title>Genomic blueprint of Hahella chejuensis, a marine microbe producing an algicidal agent.</title>
        <authorList>
            <person name="Jeong H."/>
            <person name="Yim J.H."/>
            <person name="Lee C."/>
            <person name="Choi S.-H."/>
            <person name="Park Y.K."/>
            <person name="Yoon S.H."/>
            <person name="Hur C.-G."/>
            <person name="Kang H.-Y."/>
            <person name="Kim D."/>
            <person name="Lee H.H."/>
            <person name="Park K.H."/>
            <person name="Park S.-H."/>
            <person name="Park H.-S."/>
            <person name="Lee H.K."/>
            <person name="Oh T.K."/>
            <person name="Kim J.F."/>
        </authorList>
    </citation>
    <scope>NUCLEOTIDE SEQUENCE [LARGE SCALE GENOMIC DNA]</scope>
    <source>
        <strain evidence="1 2">KCTC 2396</strain>
    </source>
</reference>
<accession>Q2SG09</accession>
<dbReference type="KEGG" id="hch:HCH_03677"/>
<gene>
    <name evidence="1" type="ordered locus">HCH_03677</name>
</gene>
<protein>
    <submittedName>
        <fullName evidence="1">Uncharacterized protein</fullName>
    </submittedName>
</protein>
<dbReference type="Proteomes" id="UP000000238">
    <property type="component" value="Chromosome"/>
</dbReference>
<dbReference type="EMBL" id="CP000155">
    <property type="protein sequence ID" value="ABC30415.1"/>
    <property type="molecule type" value="Genomic_DNA"/>
</dbReference>
<evidence type="ECO:0000313" key="1">
    <source>
        <dbReference type="EMBL" id="ABC30415.1"/>
    </source>
</evidence>
<evidence type="ECO:0000313" key="2">
    <source>
        <dbReference type="Proteomes" id="UP000000238"/>
    </source>
</evidence>
<dbReference type="AlphaFoldDB" id="Q2SG09"/>